<evidence type="ECO:0000313" key="2">
    <source>
        <dbReference type="Proteomes" id="UP000823775"/>
    </source>
</evidence>
<organism evidence="1 2">
    <name type="scientific">Datura stramonium</name>
    <name type="common">Jimsonweed</name>
    <name type="synonym">Common thornapple</name>
    <dbReference type="NCBI Taxonomy" id="4076"/>
    <lineage>
        <taxon>Eukaryota</taxon>
        <taxon>Viridiplantae</taxon>
        <taxon>Streptophyta</taxon>
        <taxon>Embryophyta</taxon>
        <taxon>Tracheophyta</taxon>
        <taxon>Spermatophyta</taxon>
        <taxon>Magnoliopsida</taxon>
        <taxon>eudicotyledons</taxon>
        <taxon>Gunneridae</taxon>
        <taxon>Pentapetalae</taxon>
        <taxon>asterids</taxon>
        <taxon>lamiids</taxon>
        <taxon>Solanales</taxon>
        <taxon>Solanaceae</taxon>
        <taxon>Solanoideae</taxon>
        <taxon>Datureae</taxon>
        <taxon>Datura</taxon>
    </lineage>
</organism>
<feature type="non-terminal residue" evidence="1">
    <location>
        <position position="1"/>
    </location>
</feature>
<proteinExistence type="predicted"/>
<keyword evidence="2" id="KW-1185">Reference proteome</keyword>
<comment type="caution">
    <text evidence="1">The sequence shown here is derived from an EMBL/GenBank/DDBJ whole genome shotgun (WGS) entry which is preliminary data.</text>
</comment>
<protein>
    <submittedName>
        <fullName evidence="1">Uncharacterized protein</fullName>
    </submittedName>
</protein>
<name>A0ABS8TC18_DATST</name>
<reference evidence="1 2" key="1">
    <citation type="journal article" date="2021" name="BMC Genomics">
        <title>Datura genome reveals duplications of psychoactive alkaloid biosynthetic genes and high mutation rate following tissue culture.</title>
        <authorList>
            <person name="Rajewski A."/>
            <person name="Carter-House D."/>
            <person name="Stajich J."/>
            <person name="Litt A."/>
        </authorList>
    </citation>
    <scope>NUCLEOTIDE SEQUENCE [LARGE SCALE GENOMIC DNA]</scope>
    <source>
        <strain evidence="1">AR-01</strain>
    </source>
</reference>
<dbReference type="Proteomes" id="UP000823775">
    <property type="component" value="Unassembled WGS sequence"/>
</dbReference>
<evidence type="ECO:0000313" key="1">
    <source>
        <dbReference type="EMBL" id="MCD7468995.1"/>
    </source>
</evidence>
<dbReference type="EMBL" id="JACEIK010001389">
    <property type="protein sequence ID" value="MCD7468995.1"/>
    <property type="molecule type" value="Genomic_DNA"/>
</dbReference>
<gene>
    <name evidence="1" type="ORF">HAX54_007569</name>
</gene>
<sequence length="95" mass="10698">LDPLTQSVANNATQQCFIDKTFNRISIILDGIAKQNHAWNGGDQSEGINVDNLLLSHLMNENQDHDQIMVITLKLTLPKKYKANVVNKKPNKDWG</sequence>
<accession>A0ABS8TC18</accession>